<keyword evidence="4" id="KW-1185">Reference proteome</keyword>
<feature type="compositionally biased region" description="Polar residues" evidence="1">
    <location>
        <begin position="41"/>
        <end position="59"/>
    </location>
</feature>
<dbReference type="VEuPathDB" id="FungiDB:I303_05725"/>
<gene>
    <name evidence="2" type="ORF">I303_05725</name>
    <name evidence="3" type="ORF">I303_105704</name>
</gene>
<dbReference type="GeneID" id="28969424"/>
<reference evidence="3" key="3">
    <citation type="submission" date="2024-02" db="EMBL/GenBank/DDBJ databases">
        <title>Comparative genomics of Cryptococcus and Kwoniella reveals pathogenesis evolution and contrasting modes of karyotype evolution via chromosome fusion or intercentromeric recombination.</title>
        <authorList>
            <person name="Coelho M.A."/>
            <person name="David-Palma M."/>
            <person name="Shea T."/>
            <person name="Bowers K."/>
            <person name="McGinley-Smith S."/>
            <person name="Mohammad A.W."/>
            <person name="Gnirke A."/>
            <person name="Yurkov A.M."/>
            <person name="Nowrousian M."/>
            <person name="Sun S."/>
            <person name="Cuomo C.A."/>
            <person name="Heitman J."/>
        </authorList>
    </citation>
    <scope>NUCLEOTIDE SEQUENCE</scope>
    <source>
        <strain evidence="3">CBS 10117</strain>
    </source>
</reference>
<dbReference type="RefSeq" id="XP_018261288.1">
    <property type="nucleotide sequence ID" value="XM_018409016.1"/>
</dbReference>
<feature type="region of interest" description="Disordered" evidence="1">
    <location>
        <begin position="41"/>
        <end position="67"/>
    </location>
</feature>
<accession>A0A1A6A076</accession>
<dbReference type="AlphaFoldDB" id="A0A1A6A076"/>
<protein>
    <submittedName>
        <fullName evidence="2">Uncharacterized protein</fullName>
    </submittedName>
</protein>
<evidence type="ECO:0000313" key="2">
    <source>
        <dbReference type="EMBL" id="OBR83446.1"/>
    </source>
</evidence>
<sequence length="142" mass="16133">MSLAATCTCTLTPSVDQPYHDDPTNKPQYVYGCAICFTEPPESTSRSGLFNRSKTANDAQKSKQYREHVKQHIEGVKSIRNDWTTNRRFQSYTIPAEAEKEWERTLNAMNATAQSINASSKWSGYRVVGNWTHLVDEDDPQV</sequence>
<proteinExistence type="predicted"/>
<organism evidence="2">
    <name type="scientific">Kwoniella dejecticola CBS 10117</name>
    <dbReference type="NCBI Taxonomy" id="1296121"/>
    <lineage>
        <taxon>Eukaryota</taxon>
        <taxon>Fungi</taxon>
        <taxon>Dikarya</taxon>
        <taxon>Basidiomycota</taxon>
        <taxon>Agaricomycotina</taxon>
        <taxon>Tremellomycetes</taxon>
        <taxon>Tremellales</taxon>
        <taxon>Cryptococcaceae</taxon>
        <taxon>Kwoniella</taxon>
    </lineage>
</organism>
<evidence type="ECO:0000256" key="1">
    <source>
        <dbReference type="SAM" id="MobiDB-lite"/>
    </source>
</evidence>
<dbReference type="EMBL" id="KI894033">
    <property type="protein sequence ID" value="OBR83446.1"/>
    <property type="molecule type" value="Genomic_DNA"/>
</dbReference>
<name>A0A1A6A076_9TREE</name>
<reference evidence="2" key="1">
    <citation type="submission" date="2013-07" db="EMBL/GenBank/DDBJ databases">
        <title>The Genome Sequence of Cryptococcus dejecticola CBS10117.</title>
        <authorList>
            <consortium name="The Broad Institute Genome Sequencing Platform"/>
            <person name="Cuomo C."/>
            <person name="Litvintseva A."/>
            <person name="Chen Y."/>
            <person name="Heitman J."/>
            <person name="Sun S."/>
            <person name="Springer D."/>
            <person name="Dromer F."/>
            <person name="Young S.K."/>
            <person name="Zeng Q."/>
            <person name="Gargeya S."/>
            <person name="Fitzgerald M."/>
            <person name="Abouelleil A."/>
            <person name="Alvarado L."/>
            <person name="Berlin A.M."/>
            <person name="Chapman S.B."/>
            <person name="Dewar J."/>
            <person name="Goldberg J."/>
            <person name="Griggs A."/>
            <person name="Gujja S."/>
            <person name="Hansen M."/>
            <person name="Howarth C."/>
            <person name="Imamovic A."/>
            <person name="Larimer J."/>
            <person name="McCowan C."/>
            <person name="Murphy C."/>
            <person name="Pearson M."/>
            <person name="Priest M."/>
            <person name="Roberts A."/>
            <person name="Saif S."/>
            <person name="Shea T."/>
            <person name="Sykes S."/>
            <person name="Wortman J."/>
            <person name="Nusbaum C."/>
            <person name="Birren B."/>
        </authorList>
    </citation>
    <scope>NUCLEOTIDE SEQUENCE [LARGE SCALE GENOMIC DNA]</scope>
    <source>
        <strain evidence="2">CBS 10117</strain>
    </source>
</reference>
<dbReference type="EMBL" id="CP144536">
    <property type="protein sequence ID" value="WWC63104.1"/>
    <property type="molecule type" value="Genomic_DNA"/>
</dbReference>
<dbReference type="KEGG" id="kdj:28969424"/>
<dbReference type="Proteomes" id="UP000078595">
    <property type="component" value="Chromosome 7"/>
</dbReference>
<reference evidence="3" key="2">
    <citation type="submission" date="2013-07" db="EMBL/GenBank/DDBJ databases">
        <authorList>
            <consortium name="The Broad Institute Genome Sequencing Platform"/>
            <person name="Cuomo C."/>
            <person name="Litvintseva A."/>
            <person name="Chen Y."/>
            <person name="Heitman J."/>
            <person name="Sun S."/>
            <person name="Springer D."/>
            <person name="Dromer F."/>
            <person name="Young S.K."/>
            <person name="Zeng Q."/>
            <person name="Gargeya S."/>
            <person name="Fitzgerald M."/>
            <person name="Abouelleil A."/>
            <person name="Alvarado L."/>
            <person name="Berlin A.M."/>
            <person name="Chapman S.B."/>
            <person name="Dewar J."/>
            <person name="Goldberg J."/>
            <person name="Griggs A."/>
            <person name="Gujja S."/>
            <person name="Hansen M."/>
            <person name="Howarth C."/>
            <person name="Imamovic A."/>
            <person name="Larimer J."/>
            <person name="McCowan C."/>
            <person name="Murphy C."/>
            <person name="Pearson M."/>
            <person name="Priest M."/>
            <person name="Roberts A."/>
            <person name="Saif S."/>
            <person name="Shea T."/>
            <person name="Sykes S."/>
            <person name="Wortman J."/>
            <person name="Nusbaum C."/>
            <person name="Birren B."/>
        </authorList>
    </citation>
    <scope>NUCLEOTIDE SEQUENCE</scope>
    <source>
        <strain evidence="3">CBS 10117</strain>
    </source>
</reference>
<evidence type="ECO:0000313" key="4">
    <source>
        <dbReference type="Proteomes" id="UP000078595"/>
    </source>
</evidence>
<evidence type="ECO:0000313" key="3">
    <source>
        <dbReference type="EMBL" id="WWC63104.1"/>
    </source>
</evidence>